<dbReference type="SUPFAM" id="SSF49899">
    <property type="entry name" value="Concanavalin A-like lectins/glucanases"/>
    <property type="match status" value="1"/>
</dbReference>
<organism evidence="8 9">
    <name type="scientific">Paenibacillus donghaensis</name>
    <dbReference type="NCBI Taxonomy" id="414771"/>
    <lineage>
        <taxon>Bacteria</taxon>
        <taxon>Bacillati</taxon>
        <taxon>Bacillota</taxon>
        <taxon>Bacilli</taxon>
        <taxon>Bacillales</taxon>
        <taxon>Paenibacillaceae</taxon>
        <taxon>Paenibacillus</taxon>
    </lineage>
</organism>
<feature type="domain" description="Beta-xylosidase C-terminal Concanavalin A-like" evidence="7">
    <location>
        <begin position="308"/>
        <end position="497"/>
    </location>
</feature>
<reference evidence="8 9" key="1">
    <citation type="submission" date="2017-06" db="EMBL/GenBank/DDBJ databases">
        <title>Complete genome sequence of Paenibacillus donghaensis KCTC 13049T isolated from East Sea sediment, South Korea.</title>
        <authorList>
            <person name="Jung B.K."/>
            <person name="Hong S.-J."/>
            <person name="Shin J.-H."/>
        </authorList>
    </citation>
    <scope>NUCLEOTIDE SEQUENCE [LARGE SCALE GENOMIC DNA]</scope>
    <source>
        <strain evidence="8 9">KCTC 13049</strain>
    </source>
</reference>
<evidence type="ECO:0000313" key="8">
    <source>
        <dbReference type="EMBL" id="ASA23459.1"/>
    </source>
</evidence>
<name>A0A2Z2KLT3_9BACL</name>
<feature type="site" description="Important for catalytic activity, responsible for pKa modulation of the active site Glu and correct orientation of both the proton donor and substrate" evidence="5">
    <location>
        <position position="120"/>
    </location>
</feature>
<evidence type="ECO:0000259" key="7">
    <source>
        <dbReference type="Pfam" id="PF17851"/>
    </source>
</evidence>
<dbReference type="Pfam" id="PF17851">
    <property type="entry name" value="GH43_C2"/>
    <property type="match status" value="1"/>
</dbReference>
<feature type="active site" description="Proton donor" evidence="4">
    <location>
        <position position="173"/>
    </location>
</feature>
<dbReference type="GO" id="GO:0004553">
    <property type="term" value="F:hydrolase activity, hydrolyzing O-glycosyl compounds"/>
    <property type="evidence" value="ECO:0007669"/>
    <property type="project" value="InterPro"/>
</dbReference>
<dbReference type="KEGG" id="pdh:B9T62_23220"/>
<evidence type="ECO:0000256" key="2">
    <source>
        <dbReference type="ARBA" id="ARBA00022801"/>
    </source>
</evidence>
<comment type="similarity">
    <text evidence="1 6">Belongs to the glycosyl hydrolase 43 family.</text>
</comment>
<dbReference type="GO" id="GO:0005975">
    <property type="term" value="P:carbohydrate metabolic process"/>
    <property type="evidence" value="ECO:0007669"/>
    <property type="project" value="InterPro"/>
</dbReference>
<dbReference type="CDD" id="cd18617">
    <property type="entry name" value="GH43_XynB-like"/>
    <property type="match status" value="1"/>
</dbReference>
<dbReference type="SUPFAM" id="SSF75005">
    <property type="entry name" value="Arabinanase/levansucrase/invertase"/>
    <property type="match status" value="1"/>
</dbReference>
<dbReference type="RefSeq" id="WP_087917448.1">
    <property type="nucleotide sequence ID" value="NZ_CP021780.1"/>
</dbReference>
<dbReference type="AlphaFoldDB" id="A0A2Z2KLT3"/>
<evidence type="ECO:0000313" key="9">
    <source>
        <dbReference type="Proteomes" id="UP000249890"/>
    </source>
</evidence>
<gene>
    <name evidence="8" type="ORF">B9T62_23220</name>
</gene>
<evidence type="ECO:0000256" key="5">
    <source>
        <dbReference type="PIRSR" id="PIRSR606710-2"/>
    </source>
</evidence>
<dbReference type="OrthoDB" id="9801455at2"/>
<dbReference type="InterPro" id="IPR006710">
    <property type="entry name" value="Glyco_hydro_43"/>
</dbReference>
<keyword evidence="2 6" id="KW-0378">Hydrolase</keyword>
<accession>A0A2Z2KLT3</accession>
<keyword evidence="3 6" id="KW-0326">Glycosidase</keyword>
<protein>
    <submittedName>
        <fullName evidence="8">Glycoside hydrolase 43 family protein</fullName>
    </submittedName>
</protein>
<dbReference type="EMBL" id="CP021780">
    <property type="protein sequence ID" value="ASA23459.1"/>
    <property type="molecule type" value="Genomic_DNA"/>
</dbReference>
<feature type="active site" description="Proton acceptor" evidence="4">
    <location>
        <position position="14"/>
    </location>
</feature>
<dbReference type="InterPro" id="IPR041542">
    <property type="entry name" value="GH43_C2"/>
</dbReference>
<dbReference type="InterPro" id="IPR023296">
    <property type="entry name" value="Glyco_hydro_beta-prop_sf"/>
</dbReference>
<dbReference type="PANTHER" id="PTHR42812">
    <property type="entry name" value="BETA-XYLOSIDASE"/>
    <property type="match status" value="1"/>
</dbReference>
<dbReference type="Pfam" id="PF04616">
    <property type="entry name" value="Glyco_hydro_43"/>
    <property type="match status" value="1"/>
</dbReference>
<evidence type="ECO:0000256" key="1">
    <source>
        <dbReference type="ARBA" id="ARBA00009865"/>
    </source>
</evidence>
<dbReference type="PANTHER" id="PTHR42812:SF12">
    <property type="entry name" value="BETA-XYLOSIDASE-RELATED"/>
    <property type="match status" value="1"/>
</dbReference>
<proteinExistence type="inferred from homology"/>
<dbReference type="InterPro" id="IPR013320">
    <property type="entry name" value="ConA-like_dom_sf"/>
</dbReference>
<evidence type="ECO:0000256" key="3">
    <source>
        <dbReference type="ARBA" id="ARBA00023295"/>
    </source>
</evidence>
<evidence type="ECO:0000256" key="4">
    <source>
        <dbReference type="PIRSR" id="PIRSR606710-1"/>
    </source>
</evidence>
<dbReference type="Proteomes" id="UP000249890">
    <property type="component" value="Chromosome"/>
</dbReference>
<keyword evidence="9" id="KW-1185">Reference proteome</keyword>
<evidence type="ECO:0000256" key="6">
    <source>
        <dbReference type="RuleBase" id="RU361187"/>
    </source>
</evidence>
<dbReference type="InterPro" id="IPR051795">
    <property type="entry name" value="Glycosyl_Hydrlase_43"/>
</dbReference>
<dbReference type="Gene3D" id="2.60.120.200">
    <property type="match status" value="1"/>
</dbReference>
<dbReference type="Gene3D" id="2.115.10.20">
    <property type="entry name" value="Glycosyl hydrolase domain, family 43"/>
    <property type="match status" value="1"/>
</dbReference>
<sequence length="497" mass="56668">MKYNNPVISGFYPDPSVCRVGGDYYLVNSSFAYFPGIPIWHSKDLMHWRQIGYCLTRENQLPLEKSVVSGGVWAPTLRYHNGMFYMVTTNEDYGGHFYVWTNDPAGEWSDPIFVDQEGIDPSLFFDEDGKVYFTSTGNESGMGIYQCEIDIINGTKRSESRLIWTGTGGKFPEGPHLYKRDGYYYLMCAEGGTEYGHMETIARGTTPYGPFETGPRNPILSHRSLGHPIQATGHADLVEAHDGSWWAVFLGIRPVGYPNRHHLGRETFLAPVRWSEDGWPMIGNNGTVELEIEADTLPTMLWDNAPETDHFDEPDLKMHWNFLRSGQKVVWSLIERTGWLALHGCSVRLCERGTPAMIARRQQQWACDVSVRMEYNPEEGDEAGLTVFMDDRHHFEIGLTRIEGNQVVTLKRQVGSIQDEKCSLPFEGTVINLRIKAFPEKYMFYYEGADREWNLLGEAETYLVSTEVAGGFTGVFFGMYNYSANGTTAYFDWFHYK</sequence>